<name>A0AAD4GAJ0_BOLED</name>
<dbReference type="EMBL" id="WHUW01000032">
    <property type="protein sequence ID" value="KAF8433754.1"/>
    <property type="molecule type" value="Genomic_DNA"/>
</dbReference>
<organism evidence="1 2">
    <name type="scientific">Boletus edulis BED1</name>
    <dbReference type="NCBI Taxonomy" id="1328754"/>
    <lineage>
        <taxon>Eukaryota</taxon>
        <taxon>Fungi</taxon>
        <taxon>Dikarya</taxon>
        <taxon>Basidiomycota</taxon>
        <taxon>Agaricomycotina</taxon>
        <taxon>Agaricomycetes</taxon>
        <taxon>Agaricomycetidae</taxon>
        <taxon>Boletales</taxon>
        <taxon>Boletineae</taxon>
        <taxon>Boletaceae</taxon>
        <taxon>Boletoideae</taxon>
        <taxon>Boletus</taxon>
    </lineage>
</organism>
<dbReference type="Proteomes" id="UP001194468">
    <property type="component" value="Unassembled WGS sequence"/>
</dbReference>
<accession>A0AAD4GAJ0</accession>
<sequence>FSSEEHPQMLSHTLKLRSRKVIPVILGDSLPKRDGTLDNDAQYYHYMLLLFRPWRHFDDILSHGESWSDAFERAHFSPYCQQLMANMVVDSECRDAK</sequence>
<feature type="non-terminal residue" evidence="1">
    <location>
        <position position="97"/>
    </location>
</feature>
<protein>
    <submittedName>
        <fullName evidence="1">Uncharacterized protein</fullName>
    </submittedName>
</protein>
<proteinExistence type="predicted"/>
<feature type="non-terminal residue" evidence="1">
    <location>
        <position position="1"/>
    </location>
</feature>
<dbReference type="AlphaFoldDB" id="A0AAD4GAJ0"/>
<reference evidence="1" key="1">
    <citation type="submission" date="2019-10" db="EMBL/GenBank/DDBJ databases">
        <authorList>
            <consortium name="DOE Joint Genome Institute"/>
            <person name="Kuo A."/>
            <person name="Miyauchi S."/>
            <person name="Kiss E."/>
            <person name="Drula E."/>
            <person name="Kohler A."/>
            <person name="Sanchez-Garcia M."/>
            <person name="Andreopoulos B."/>
            <person name="Barry K.W."/>
            <person name="Bonito G."/>
            <person name="Buee M."/>
            <person name="Carver A."/>
            <person name="Chen C."/>
            <person name="Cichocki N."/>
            <person name="Clum A."/>
            <person name="Culley D."/>
            <person name="Crous P.W."/>
            <person name="Fauchery L."/>
            <person name="Girlanda M."/>
            <person name="Hayes R."/>
            <person name="Keri Z."/>
            <person name="LaButti K."/>
            <person name="Lipzen A."/>
            <person name="Lombard V."/>
            <person name="Magnuson J."/>
            <person name="Maillard F."/>
            <person name="Morin E."/>
            <person name="Murat C."/>
            <person name="Nolan M."/>
            <person name="Ohm R."/>
            <person name="Pangilinan J."/>
            <person name="Pereira M."/>
            <person name="Perotto S."/>
            <person name="Peter M."/>
            <person name="Riley R."/>
            <person name="Sitrit Y."/>
            <person name="Stielow B."/>
            <person name="Szollosi G."/>
            <person name="Zifcakova L."/>
            <person name="Stursova M."/>
            <person name="Spatafora J.W."/>
            <person name="Tedersoo L."/>
            <person name="Vaario L.-M."/>
            <person name="Yamada A."/>
            <person name="Yan M."/>
            <person name="Wang P."/>
            <person name="Xu J."/>
            <person name="Bruns T."/>
            <person name="Baldrian P."/>
            <person name="Vilgalys R."/>
            <person name="Henrissat B."/>
            <person name="Grigoriev I.V."/>
            <person name="Hibbett D."/>
            <person name="Nagy L.G."/>
            <person name="Martin F.M."/>
        </authorList>
    </citation>
    <scope>NUCLEOTIDE SEQUENCE</scope>
    <source>
        <strain evidence="1">BED1</strain>
    </source>
</reference>
<evidence type="ECO:0000313" key="2">
    <source>
        <dbReference type="Proteomes" id="UP001194468"/>
    </source>
</evidence>
<keyword evidence="2" id="KW-1185">Reference proteome</keyword>
<evidence type="ECO:0000313" key="1">
    <source>
        <dbReference type="EMBL" id="KAF8433754.1"/>
    </source>
</evidence>
<comment type="caution">
    <text evidence="1">The sequence shown here is derived from an EMBL/GenBank/DDBJ whole genome shotgun (WGS) entry which is preliminary data.</text>
</comment>
<gene>
    <name evidence="1" type="ORF">L210DRAFT_3366628</name>
</gene>
<reference evidence="1" key="2">
    <citation type="journal article" date="2020" name="Nat. Commun.">
        <title>Large-scale genome sequencing of mycorrhizal fungi provides insights into the early evolution of symbiotic traits.</title>
        <authorList>
            <person name="Miyauchi S."/>
            <person name="Kiss E."/>
            <person name="Kuo A."/>
            <person name="Drula E."/>
            <person name="Kohler A."/>
            <person name="Sanchez-Garcia M."/>
            <person name="Morin E."/>
            <person name="Andreopoulos B."/>
            <person name="Barry K.W."/>
            <person name="Bonito G."/>
            <person name="Buee M."/>
            <person name="Carver A."/>
            <person name="Chen C."/>
            <person name="Cichocki N."/>
            <person name="Clum A."/>
            <person name="Culley D."/>
            <person name="Crous P.W."/>
            <person name="Fauchery L."/>
            <person name="Girlanda M."/>
            <person name="Hayes R.D."/>
            <person name="Keri Z."/>
            <person name="LaButti K."/>
            <person name="Lipzen A."/>
            <person name="Lombard V."/>
            <person name="Magnuson J."/>
            <person name="Maillard F."/>
            <person name="Murat C."/>
            <person name="Nolan M."/>
            <person name="Ohm R.A."/>
            <person name="Pangilinan J."/>
            <person name="Pereira M.F."/>
            <person name="Perotto S."/>
            <person name="Peter M."/>
            <person name="Pfister S."/>
            <person name="Riley R."/>
            <person name="Sitrit Y."/>
            <person name="Stielow J.B."/>
            <person name="Szollosi G."/>
            <person name="Zifcakova L."/>
            <person name="Stursova M."/>
            <person name="Spatafora J.W."/>
            <person name="Tedersoo L."/>
            <person name="Vaario L.M."/>
            <person name="Yamada A."/>
            <person name="Yan M."/>
            <person name="Wang P."/>
            <person name="Xu J."/>
            <person name="Bruns T."/>
            <person name="Baldrian P."/>
            <person name="Vilgalys R."/>
            <person name="Dunand C."/>
            <person name="Henrissat B."/>
            <person name="Grigoriev I.V."/>
            <person name="Hibbett D."/>
            <person name="Nagy L.G."/>
            <person name="Martin F.M."/>
        </authorList>
    </citation>
    <scope>NUCLEOTIDE SEQUENCE</scope>
    <source>
        <strain evidence="1">BED1</strain>
    </source>
</reference>